<dbReference type="Proteomes" id="UP001626550">
    <property type="component" value="Unassembled WGS sequence"/>
</dbReference>
<evidence type="ECO:0000313" key="2">
    <source>
        <dbReference type="Proteomes" id="UP001626550"/>
    </source>
</evidence>
<evidence type="ECO:0000313" key="1">
    <source>
        <dbReference type="EMBL" id="KAL3306869.1"/>
    </source>
</evidence>
<accession>A0ABD2PI07</accession>
<gene>
    <name evidence="1" type="ORF">Ciccas_014635</name>
</gene>
<dbReference type="AlphaFoldDB" id="A0ABD2PI07"/>
<protein>
    <submittedName>
        <fullName evidence="1">Uncharacterized protein</fullName>
    </submittedName>
</protein>
<dbReference type="InterPro" id="IPR052603">
    <property type="entry name" value="EFCB6"/>
</dbReference>
<reference evidence="1 2" key="1">
    <citation type="submission" date="2024-11" db="EMBL/GenBank/DDBJ databases">
        <title>Adaptive evolution of stress response genes in parasites aligns with host niche diversity.</title>
        <authorList>
            <person name="Hahn C."/>
            <person name="Resl P."/>
        </authorList>
    </citation>
    <scope>NUCLEOTIDE SEQUENCE [LARGE SCALE GENOMIC DNA]</scope>
    <source>
        <strain evidence="1">EGGRZ-B1_66</strain>
        <tissue evidence="1">Body</tissue>
    </source>
</reference>
<dbReference type="SUPFAM" id="SSF47473">
    <property type="entry name" value="EF-hand"/>
    <property type="match status" value="1"/>
</dbReference>
<comment type="caution">
    <text evidence="1">The sequence shown here is derived from an EMBL/GenBank/DDBJ whole genome shotgun (WGS) entry which is preliminary data.</text>
</comment>
<dbReference type="PANTHER" id="PTHR20875">
    <property type="entry name" value="EF-HAND CALCIUM-BINDING DOMAIN-CONTAINING PROTEIN 6-RELATED"/>
    <property type="match status" value="1"/>
</dbReference>
<organism evidence="1 2">
    <name type="scientific">Cichlidogyrus casuarinus</name>
    <dbReference type="NCBI Taxonomy" id="1844966"/>
    <lineage>
        <taxon>Eukaryota</taxon>
        <taxon>Metazoa</taxon>
        <taxon>Spiralia</taxon>
        <taxon>Lophotrochozoa</taxon>
        <taxon>Platyhelminthes</taxon>
        <taxon>Monogenea</taxon>
        <taxon>Monopisthocotylea</taxon>
        <taxon>Dactylogyridea</taxon>
        <taxon>Ancyrocephalidae</taxon>
        <taxon>Cichlidogyrus</taxon>
    </lineage>
</organism>
<sequence>NNFFRILDVTTRVPISPEQKEAIVKTHGTSDGTQINYLDFLKTVEPRFDPNVFAPQELEFGANQEQYTNNLMPLLQKIKEFTNYRGIRVKECYEQFDSTKIGCITKSQFYRFFPGPPSVTKEEIDTLANIYSSSTRPGLIDYNRLEVDLANCDAWMNKKDLVNTNNSNNCVEEYGDQRIPSTHDLINKLKYAVLKHGLRTKDFFRQYDPLSHDSISPCKFASALTSAFEKAQTLTEQEVAALINIHKRPDGLVSYKAFCEQLDAPFMALHLDKDPLTPSVPAKEQDFERVITTILTESEIQRLRPILQLIADQ</sequence>
<name>A0ABD2PI07_9PLAT</name>
<dbReference type="InterPro" id="IPR011992">
    <property type="entry name" value="EF-hand-dom_pair"/>
</dbReference>
<dbReference type="PANTHER" id="PTHR20875:SF0">
    <property type="entry name" value="GH12158P"/>
    <property type="match status" value="1"/>
</dbReference>
<feature type="non-terminal residue" evidence="1">
    <location>
        <position position="1"/>
    </location>
</feature>
<dbReference type="EMBL" id="JBJKFK010009268">
    <property type="protein sequence ID" value="KAL3306869.1"/>
    <property type="molecule type" value="Genomic_DNA"/>
</dbReference>
<dbReference type="Gene3D" id="1.10.238.10">
    <property type="entry name" value="EF-hand"/>
    <property type="match status" value="1"/>
</dbReference>
<proteinExistence type="predicted"/>
<feature type="non-terminal residue" evidence="1">
    <location>
        <position position="313"/>
    </location>
</feature>
<keyword evidence="2" id="KW-1185">Reference proteome</keyword>